<name>C0KGN3_9BURK</name>
<evidence type="ECO:0000313" key="1">
    <source>
        <dbReference type="EMBL" id="ACN62976.1"/>
    </source>
</evidence>
<organism evidence="1">
    <name type="scientific">Diaphorobacter sp. PCA039</name>
    <dbReference type="NCBI Taxonomy" id="266831"/>
    <lineage>
        <taxon>Bacteria</taxon>
        <taxon>Pseudomonadati</taxon>
        <taxon>Pseudomonadota</taxon>
        <taxon>Betaproteobacteria</taxon>
        <taxon>Burkholderiales</taxon>
        <taxon>Comamonadaceae</taxon>
        <taxon>Diaphorobacter</taxon>
    </lineage>
</organism>
<reference evidence="1" key="1">
    <citation type="journal article" date="2010" name="World J. Microbiol. Biotechnol.">
        <title>A novel degradation pathway of chloroaniline in Diaphorobacter sp. PCA039 entails initial hydroxylation.</title>
        <authorList>
            <person name="Zhang T."/>
            <person name="Ren H.F."/>
            <person name="Liu Y."/>
            <person name="Zhu B.L."/>
            <person name="Liu Z.P."/>
            <person name="Liu S.J."/>
        </authorList>
    </citation>
    <scope>NUCLEOTIDE SEQUENCE</scope>
    <source>
        <strain evidence="1">PCA039</strain>
    </source>
</reference>
<accession>C0KGN3</accession>
<gene>
    <name evidence="1" type="primary">pcaI1</name>
</gene>
<sequence>MHRSCHLLGCGGLLGHVHELARHAPAVHLARAVVDAKGPHVGEDAHHRRLARHALPAQDLHAAVHHAPLGLGTHHLGAAGLEVALLALVQHPCGVPDVQARGVQVHVVVGQHVAHALVFGQRLAKGVALAGVCQRRVVRAACLAQPAHAVREARGRQAHLGVAKALAHLAQHIAGGHAQVVKAQHAVAACKAAVHGVHVALQHDAGLVHVGQEHGGRTVLHARHDDGVVRSFCAGDEPLAAVDHVVVAIPHGRGGQHGRIGPGAGRGLGHGEARAPVARHLAAQPALFLRGRGHLFHQVDVALVRRVNVERRGAQPGVARLFKHHGLGDMRQPQPAHVARGVGREQPGRPGTRHQLVAQRLIGAVVRLAPVVFQRNHLFGDELPHLVAQGEQLGGEGKVHAGPL</sequence>
<proteinExistence type="predicted"/>
<dbReference type="EMBL" id="FJ601374">
    <property type="protein sequence ID" value="ACN62976.1"/>
    <property type="molecule type" value="Genomic_DNA"/>
</dbReference>
<dbReference type="AlphaFoldDB" id="C0KGN3"/>
<protein>
    <submittedName>
        <fullName evidence="1">Acyl-CoA dehydrogenase domain protein</fullName>
    </submittedName>
</protein>